<evidence type="ECO:0000259" key="5">
    <source>
        <dbReference type="Pfam" id="PF00122"/>
    </source>
</evidence>
<dbReference type="Gene3D" id="2.70.150.10">
    <property type="entry name" value="Calcium-transporting ATPase, cytoplasmic transduction domain A"/>
    <property type="match status" value="1"/>
</dbReference>
<dbReference type="GO" id="GO:0008556">
    <property type="term" value="F:P-type potassium transmembrane transporter activity"/>
    <property type="evidence" value="ECO:0007669"/>
    <property type="project" value="InterPro"/>
</dbReference>
<comment type="caution">
    <text evidence="6">The sequence shown here is derived from an EMBL/GenBank/DDBJ whole genome shotgun (WGS) entry which is preliminary data.</text>
</comment>
<dbReference type="STRING" id="1503.CLPU_5c02100"/>
<dbReference type="GO" id="GO:0016020">
    <property type="term" value="C:membrane"/>
    <property type="evidence" value="ECO:0007669"/>
    <property type="project" value="InterPro"/>
</dbReference>
<feature type="transmembrane region" description="Helical" evidence="4">
    <location>
        <begin position="81"/>
        <end position="103"/>
    </location>
</feature>
<dbReference type="Proteomes" id="UP000037267">
    <property type="component" value="Unassembled WGS sequence"/>
</dbReference>
<keyword evidence="4" id="KW-0812">Transmembrane</keyword>
<dbReference type="RefSeq" id="WP_050354989.1">
    <property type="nucleotide sequence ID" value="NZ_LGSS01000005.1"/>
</dbReference>
<dbReference type="Pfam" id="PF00122">
    <property type="entry name" value="E1-E2_ATPase"/>
    <property type="match status" value="1"/>
</dbReference>
<proteinExistence type="predicted"/>
<keyword evidence="3" id="KW-0067">ATP-binding</keyword>
<comment type="subcellular location">
    <subcellularLocation>
        <location evidence="1">Membrane</location>
        <topology evidence="1">Multi-pass membrane protein</topology>
    </subcellularLocation>
</comment>
<accession>A0A0L0WBN1</accession>
<evidence type="ECO:0000313" key="7">
    <source>
        <dbReference type="Proteomes" id="UP000037267"/>
    </source>
</evidence>
<dbReference type="InterPro" id="IPR006391">
    <property type="entry name" value="P-type_ATPase_bsu_IA"/>
</dbReference>
<feature type="domain" description="P-type ATPase A" evidence="5">
    <location>
        <begin position="2"/>
        <end position="70"/>
    </location>
</feature>
<keyword evidence="4" id="KW-1133">Transmembrane helix</keyword>
<organism evidence="6 7">
    <name type="scientific">Gottschalkia purinilytica</name>
    <name type="common">Clostridium purinilyticum</name>
    <dbReference type="NCBI Taxonomy" id="1503"/>
    <lineage>
        <taxon>Bacteria</taxon>
        <taxon>Bacillati</taxon>
        <taxon>Bacillota</taxon>
        <taxon>Tissierellia</taxon>
        <taxon>Tissierellales</taxon>
        <taxon>Gottschalkiaceae</taxon>
        <taxon>Gottschalkia</taxon>
    </lineage>
</organism>
<dbReference type="SUPFAM" id="SSF81653">
    <property type="entry name" value="Calcium ATPase, transduction domain A"/>
    <property type="match status" value="1"/>
</dbReference>
<evidence type="ECO:0000256" key="2">
    <source>
        <dbReference type="ARBA" id="ARBA00022741"/>
    </source>
</evidence>
<name>A0A0L0WBN1_GOTPU</name>
<dbReference type="PANTHER" id="PTHR43743:SF1">
    <property type="entry name" value="POTASSIUM-TRANSPORTING ATPASE ATP-BINDING SUBUNIT"/>
    <property type="match status" value="1"/>
</dbReference>
<gene>
    <name evidence="6" type="ORF">CLPU_5c02100</name>
</gene>
<evidence type="ECO:0000256" key="1">
    <source>
        <dbReference type="ARBA" id="ARBA00004141"/>
    </source>
</evidence>
<keyword evidence="2" id="KW-0547">Nucleotide-binding</keyword>
<reference evidence="7" key="1">
    <citation type="submission" date="2015-07" db="EMBL/GenBank/DDBJ databases">
        <title>Draft genome sequence of the purine-degrading Gottschalkia purinilyticum DSM 1384 (formerly Clostridium purinilyticum).</title>
        <authorList>
            <person name="Poehlein A."/>
            <person name="Schiel-Bengelsdorf B."/>
            <person name="Bengelsdorf F.R."/>
            <person name="Daniel R."/>
            <person name="Duerre P."/>
        </authorList>
    </citation>
    <scope>NUCLEOTIDE SEQUENCE [LARGE SCALE GENOMIC DNA]</scope>
    <source>
        <strain evidence="7">DSM 1384</strain>
    </source>
</reference>
<evidence type="ECO:0000313" key="6">
    <source>
        <dbReference type="EMBL" id="KNF08903.1"/>
    </source>
</evidence>
<dbReference type="EMBL" id="LGSS01000005">
    <property type="protein sequence ID" value="KNF08903.1"/>
    <property type="molecule type" value="Genomic_DNA"/>
</dbReference>
<dbReference type="GO" id="GO:0005524">
    <property type="term" value="F:ATP binding"/>
    <property type="evidence" value="ECO:0007669"/>
    <property type="project" value="UniProtKB-KW"/>
</dbReference>
<evidence type="ECO:0000256" key="4">
    <source>
        <dbReference type="SAM" id="Phobius"/>
    </source>
</evidence>
<sequence length="107" mass="11224">MIPGDGEIIEGLASIDESAITGESAPVLKEASGDLSSVTGGTLVVSGEIKVKISVNPEESFLEKMISLVEGAERQKTPNEIALNTVLVSLTIIFLIVVITLPFSQNI</sequence>
<dbReference type="PANTHER" id="PTHR43743">
    <property type="entry name" value="POTASSIUM-TRANSPORTING ATPASE ATP-BINDING SUBUNIT"/>
    <property type="match status" value="1"/>
</dbReference>
<dbReference type="AlphaFoldDB" id="A0A0L0WBN1"/>
<keyword evidence="7" id="KW-1185">Reference proteome</keyword>
<dbReference type="InterPro" id="IPR008250">
    <property type="entry name" value="ATPase_P-typ_transduc_dom_A_sf"/>
</dbReference>
<protein>
    <submittedName>
        <fullName evidence="6">High-affinity K+ transport system, ATPase chain B</fullName>
    </submittedName>
</protein>
<dbReference type="PATRIC" id="fig|1503.3.peg.2738"/>
<dbReference type="InterPro" id="IPR059000">
    <property type="entry name" value="ATPase_P-type_domA"/>
</dbReference>
<evidence type="ECO:0000256" key="3">
    <source>
        <dbReference type="ARBA" id="ARBA00022840"/>
    </source>
</evidence>
<keyword evidence="4" id="KW-0472">Membrane</keyword>